<sequence>MLLGLLALGLTACPQTKAPGGLGFGIYATNTERCDDGIKVQVEFDTYGLSRGPAANVPEDENVYGGGADWLWVKPGKVGWMGWADDPYDRAVPGGPLRITAWCMRVGKDPGKSVRVFSLDDYIESSGVIATNFMVRDMSVDPDTTSYPGYTEVTTPAPSIFDWGEWCDLGVPGDCTDVE</sequence>
<accession>A0ABR6NZ31</accession>
<dbReference type="EMBL" id="JACHEZ010000001">
    <property type="protein sequence ID" value="MBB6029001.1"/>
    <property type="molecule type" value="Genomic_DNA"/>
</dbReference>
<evidence type="ECO:0000313" key="1">
    <source>
        <dbReference type="EMBL" id="MBB6029001.1"/>
    </source>
</evidence>
<evidence type="ECO:0000313" key="2">
    <source>
        <dbReference type="Proteomes" id="UP000587579"/>
    </source>
</evidence>
<comment type="caution">
    <text evidence="1">The sequence shown here is derived from an EMBL/GenBank/DDBJ whole genome shotgun (WGS) entry which is preliminary data.</text>
</comment>
<evidence type="ECO:0008006" key="3">
    <source>
        <dbReference type="Google" id="ProtNLM"/>
    </source>
</evidence>
<keyword evidence="2" id="KW-1185">Reference proteome</keyword>
<dbReference type="RefSeq" id="WP_147148322.1">
    <property type="nucleotide sequence ID" value="NZ_JACHEZ010000001.1"/>
</dbReference>
<organism evidence="1 2">
    <name type="scientific">Oceanithermus desulfurans</name>
    <dbReference type="NCBI Taxonomy" id="227924"/>
    <lineage>
        <taxon>Bacteria</taxon>
        <taxon>Thermotogati</taxon>
        <taxon>Deinococcota</taxon>
        <taxon>Deinococci</taxon>
        <taxon>Thermales</taxon>
        <taxon>Thermaceae</taxon>
        <taxon>Oceanithermus</taxon>
    </lineage>
</organism>
<dbReference type="Proteomes" id="UP000587579">
    <property type="component" value="Unassembled WGS sequence"/>
</dbReference>
<proteinExistence type="predicted"/>
<name>A0ABR6NZ31_9DEIN</name>
<gene>
    <name evidence="1" type="ORF">HNQ05_000351</name>
</gene>
<reference evidence="1 2" key="1">
    <citation type="submission" date="2020-08" db="EMBL/GenBank/DDBJ databases">
        <title>Genomic Encyclopedia of Type Strains, Phase IV (KMG-IV): sequencing the most valuable type-strain genomes for metagenomic binning, comparative biology and taxonomic classification.</title>
        <authorList>
            <person name="Goeker M."/>
        </authorList>
    </citation>
    <scope>NUCLEOTIDE SEQUENCE [LARGE SCALE GENOMIC DNA]</scope>
    <source>
        <strain evidence="1 2">DSM 15757</strain>
    </source>
</reference>
<protein>
    <recommendedName>
        <fullName evidence="3">Lipoprotein</fullName>
    </recommendedName>
</protein>